<protein>
    <submittedName>
        <fullName evidence="2">MerC domain-containing protein</fullName>
    </submittedName>
</protein>
<gene>
    <name evidence="2" type="ORF">ACFOD9_12445</name>
</gene>
<evidence type="ECO:0000313" key="3">
    <source>
        <dbReference type="Proteomes" id="UP001595604"/>
    </source>
</evidence>
<dbReference type="RefSeq" id="WP_379510434.1">
    <property type="nucleotide sequence ID" value="NZ_JBHRTQ010000010.1"/>
</dbReference>
<keyword evidence="1" id="KW-1133">Transmembrane helix</keyword>
<dbReference type="EMBL" id="JBHRTQ010000010">
    <property type="protein sequence ID" value="MFC3175060.1"/>
    <property type="molecule type" value="Genomic_DNA"/>
</dbReference>
<feature type="transmembrane region" description="Helical" evidence="1">
    <location>
        <begin position="101"/>
        <end position="119"/>
    </location>
</feature>
<comment type="caution">
    <text evidence="2">The sequence shown here is derived from an EMBL/GenBank/DDBJ whole genome shotgun (WGS) entry which is preliminary data.</text>
</comment>
<evidence type="ECO:0000313" key="2">
    <source>
        <dbReference type="EMBL" id="MFC3175060.1"/>
    </source>
</evidence>
<name>A0ABV7IU64_9SPHN</name>
<organism evidence="2 3">
    <name type="scientific">Novosphingobium bradum</name>
    <dbReference type="NCBI Taxonomy" id="1737444"/>
    <lineage>
        <taxon>Bacteria</taxon>
        <taxon>Pseudomonadati</taxon>
        <taxon>Pseudomonadota</taxon>
        <taxon>Alphaproteobacteria</taxon>
        <taxon>Sphingomonadales</taxon>
        <taxon>Sphingomonadaceae</taxon>
        <taxon>Novosphingobium</taxon>
    </lineage>
</organism>
<proteinExistence type="predicted"/>
<feature type="transmembrane region" description="Helical" evidence="1">
    <location>
        <begin position="77"/>
        <end position="95"/>
    </location>
</feature>
<dbReference type="InterPro" id="IPR004891">
    <property type="entry name" value="Mercury-R_MerC"/>
</dbReference>
<feature type="transmembrane region" description="Helical" evidence="1">
    <location>
        <begin position="52"/>
        <end position="70"/>
    </location>
</feature>
<keyword evidence="3" id="KW-1185">Reference proteome</keyword>
<dbReference type="Proteomes" id="UP001595604">
    <property type="component" value="Unassembled WGS sequence"/>
</dbReference>
<reference evidence="3" key="1">
    <citation type="journal article" date="2019" name="Int. J. Syst. Evol. Microbiol.">
        <title>The Global Catalogue of Microorganisms (GCM) 10K type strain sequencing project: providing services to taxonomists for standard genome sequencing and annotation.</title>
        <authorList>
            <consortium name="The Broad Institute Genomics Platform"/>
            <consortium name="The Broad Institute Genome Sequencing Center for Infectious Disease"/>
            <person name="Wu L."/>
            <person name="Ma J."/>
        </authorList>
    </citation>
    <scope>NUCLEOTIDE SEQUENCE [LARGE SCALE GENOMIC DNA]</scope>
    <source>
        <strain evidence="3">KCTC 42984</strain>
    </source>
</reference>
<evidence type="ECO:0000256" key="1">
    <source>
        <dbReference type="SAM" id="Phobius"/>
    </source>
</evidence>
<accession>A0ABV7IU64</accession>
<keyword evidence="1" id="KW-0812">Transmembrane</keyword>
<feature type="transmembrane region" description="Helical" evidence="1">
    <location>
        <begin position="12"/>
        <end position="40"/>
    </location>
</feature>
<dbReference type="Pfam" id="PF03203">
    <property type="entry name" value="MerC"/>
    <property type="match status" value="1"/>
</dbReference>
<keyword evidence="1" id="KW-0472">Membrane</keyword>
<sequence>MRDALLAIRDRLDGYGVLLSGLCAVHCVVGLVLVTFLGLGGGVLLSPGVHRIGLALAVAIGIVTLGLSAMRHGRMGPALIGAGGLSLMAAGLVVSHGPAEALLTIPGVALVAFAHIRNLRDAH</sequence>